<dbReference type="Proteomes" id="UP000237811">
    <property type="component" value="Unassembled WGS sequence"/>
</dbReference>
<gene>
    <name evidence="1" type="ORF">C6P99_22800</name>
</gene>
<comment type="caution">
    <text evidence="1">The sequence shown here is derived from an EMBL/GenBank/DDBJ whole genome shotgun (WGS) entry which is preliminary data.</text>
</comment>
<evidence type="ECO:0008006" key="3">
    <source>
        <dbReference type="Google" id="ProtNLM"/>
    </source>
</evidence>
<evidence type="ECO:0000313" key="2">
    <source>
        <dbReference type="Proteomes" id="UP000237811"/>
    </source>
</evidence>
<protein>
    <recommendedName>
        <fullName evidence="3">Bacteriophage protein</fullName>
    </recommendedName>
</protein>
<name>A0AB37ANW8_9BURK</name>
<reference evidence="1 2" key="1">
    <citation type="submission" date="2018-03" db="EMBL/GenBank/DDBJ databases">
        <authorList>
            <person name="Nguyen K."/>
            <person name="Fouts D."/>
            <person name="Sutton G."/>
        </authorList>
    </citation>
    <scope>NUCLEOTIDE SEQUENCE [LARGE SCALE GENOMIC DNA]</scope>
    <source>
        <strain evidence="1 2">AU14328</strain>
    </source>
</reference>
<evidence type="ECO:0000313" key="1">
    <source>
        <dbReference type="EMBL" id="PRE43531.1"/>
    </source>
</evidence>
<accession>A0AB37ANW8</accession>
<dbReference type="RefSeq" id="WP_105777974.1">
    <property type="nucleotide sequence ID" value="NZ_PVFQ01000018.1"/>
</dbReference>
<proteinExistence type="predicted"/>
<dbReference type="EMBL" id="PVFR01000068">
    <property type="protein sequence ID" value="PRE43531.1"/>
    <property type="molecule type" value="Genomic_DNA"/>
</dbReference>
<dbReference type="AlphaFoldDB" id="A0AB37ANW8"/>
<sequence>MANPVTVMMNDGRRVEFSDAAALGRFAASRAFHLESLLYACSDDGFAAFQEMQTDARTNLLWLMQDLASEVRELTCAVSTEHAAAVAGEQREEANHG</sequence>
<organism evidence="1 2">
    <name type="scientific">Burkholderia multivorans</name>
    <dbReference type="NCBI Taxonomy" id="87883"/>
    <lineage>
        <taxon>Bacteria</taxon>
        <taxon>Pseudomonadati</taxon>
        <taxon>Pseudomonadota</taxon>
        <taxon>Betaproteobacteria</taxon>
        <taxon>Burkholderiales</taxon>
        <taxon>Burkholderiaceae</taxon>
        <taxon>Burkholderia</taxon>
        <taxon>Burkholderia cepacia complex</taxon>
    </lineage>
</organism>